<proteinExistence type="predicted"/>
<dbReference type="CDD" id="cd10439">
    <property type="entry name" value="GIY-YIG_COG3410"/>
    <property type="match status" value="1"/>
</dbReference>
<dbReference type="PROSITE" id="PS50164">
    <property type="entry name" value="GIY_YIG"/>
    <property type="match status" value="1"/>
</dbReference>
<feature type="domain" description="GIY-YIG" evidence="1">
    <location>
        <begin position="30"/>
        <end position="102"/>
    </location>
</feature>
<gene>
    <name evidence="2" type="ORF">DAY19_08415</name>
</gene>
<accession>A0ABY0IGE0</accession>
<dbReference type="InterPro" id="IPR027417">
    <property type="entry name" value="P-loop_NTPase"/>
</dbReference>
<sequence>MSSFNFIAETYRFTEDDIELIDSNYHAKELYPVIYILFDDKKRIAYVGESTNIKSRLKSHLKNKEKNKLTHFYLISSEYFNKSAALDIESLLIQYLPPGANYRLLNGNLGIVNHQYYQQPKYQNLFSKIWSTLELDEKISKSLLDVENTDLFKFSPYKSLTISQFESIKLVLKSLLGKTNSVFIQGAAGTGKTIVGVTLVKLLTCYHLYEEDDYNWDDLELKSLIVELKSKYPNGLNVGFVVPMSSLRQTLKNVFAGIYGLKKSMVIGPSDVDKKDYDILIVDEAHRLQRRVGITNYKSFDDFNRKHGLGKNGHQLDWINKCSKKKVLFYDTEQSIKPADVRHEDFAKLKKSKTSTEVLLQSQMRCIGGNGYIDFVTNLLNCTLKAPFLSSAYDIKIFSDMNEMVKALAEKEKKHGLCRMMSGYSWEWTSKHDDKPDYDAKIDGVELTWNRETKDWINSTTAMSEMGCIHTVQGYDLNYAGIIFGEEIDYDEESNSIVVDKSKYFDAKGKVSIENQEELKDYIIKIYKTLMFRGIRGAYIYVCNPSLKKYIERFV</sequence>
<keyword evidence="3" id="KW-1185">Reference proteome</keyword>
<dbReference type="SMART" id="SM00465">
    <property type="entry name" value="GIYc"/>
    <property type="match status" value="1"/>
</dbReference>
<reference evidence="3" key="1">
    <citation type="journal article" date="2019" name="Int. J. Syst. Evol. Microbiol.">
        <title>Halobacteriovorax valvorus sp. nov., a novel prokaryotic predator isolated from coastal seawater of China.</title>
        <authorList>
            <person name="Chen M.-X."/>
        </authorList>
    </citation>
    <scope>NUCLEOTIDE SEQUENCE [LARGE SCALE GENOMIC DNA]</scope>
    <source>
        <strain evidence="3">BL9</strain>
    </source>
</reference>
<dbReference type="Gene3D" id="3.40.1440.10">
    <property type="entry name" value="GIY-YIG endonuclease"/>
    <property type="match status" value="1"/>
</dbReference>
<dbReference type="EMBL" id="QDKL01000002">
    <property type="protein sequence ID" value="RZF21702.1"/>
    <property type="molecule type" value="Genomic_DNA"/>
</dbReference>
<dbReference type="InterPro" id="IPR000305">
    <property type="entry name" value="GIY-YIG_endonuc"/>
</dbReference>
<dbReference type="Proteomes" id="UP000443582">
    <property type="component" value="Unassembled WGS sequence"/>
</dbReference>
<dbReference type="InterPro" id="IPR018647">
    <property type="entry name" value="SLFN_3-like_DNA/RNA_helicase"/>
</dbReference>
<evidence type="ECO:0000259" key="1">
    <source>
        <dbReference type="PROSITE" id="PS50164"/>
    </source>
</evidence>
<dbReference type="SUPFAM" id="SSF82771">
    <property type="entry name" value="GIY-YIG endonuclease"/>
    <property type="match status" value="1"/>
</dbReference>
<dbReference type="RefSeq" id="WP_115361351.1">
    <property type="nucleotide sequence ID" value="NZ_QDKL01000002.1"/>
</dbReference>
<protein>
    <submittedName>
        <fullName evidence="2">DUF2075 domain-containing protein</fullName>
    </submittedName>
</protein>
<dbReference type="Pfam" id="PF01541">
    <property type="entry name" value="GIY-YIG"/>
    <property type="match status" value="1"/>
</dbReference>
<dbReference type="Gene3D" id="3.40.50.300">
    <property type="entry name" value="P-loop containing nucleotide triphosphate hydrolases"/>
    <property type="match status" value="1"/>
</dbReference>
<name>A0ABY0IGE0_9BACT</name>
<evidence type="ECO:0000313" key="3">
    <source>
        <dbReference type="Proteomes" id="UP000443582"/>
    </source>
</evidence>
<comment type="caution">
    <text evidence="2">The sequence shown here is derived from an EMBL/GenBank/DDBJ whole genome shotgun (WGS) entry which is preliminary data.</text>
</comment>
<evidence type="ECO:0000313" key="2">
    <source>
        <dbReference type="EMBL" id="RZF21702.1"/>
    </source>
</evidence>
<dbReference type="SUPFAM" id="SSF52540">
    <property type="entry name" value="P-loop containing nucleoside triphosphate hydrolases"/>
    <property type="match status" value="1"/>
</dbReference>
<organism evidence="2 3">
    <name type="scientific">Halobacteriovorax vibrionivorans</name>
    <dbReference type="NCBI Taxonomy" id="2152716"/>
    <lineage>
        <taxon>Bacteria</taxon>
        <taxon>Pseudomonadati</taxon>
        <taxon>Bdellovibrionota</taxon>
        <taxon>Bacteriovoracia</taxon>
        <taxon>Bacteriovoracales</taxon>
        <taxon>Halobacteriovoraceae</taxon>
        <taxon>Halobacteriovorax</taxon>
    </lineage>
</organism>
<dbReference type="Pfam" id="PF09848">
    <property type="entry name" value="SLFN-g3_helicase"/>
    <property type="match status" value="1"/>
</dbReference>
<dbReference type="InterPro" id="IPR035901">
    <property type="entry name" value="GIY-YIG_endonuc_sf"/>
</dbReference>